<proteinExistence type="predicted"/>
<name>A0A151IYD7_9HYME</name>
<organism evidence="1 2">
    <name type="scientific">Trachymyrmex cornetzi</name>
    <dbReference type="NCBI Taxonomy" id="471704"/>
    <lineage>
        <taxon>Eukaryota</taxon>
        <taxon>Metazoa</taxon>
        <taxon>Ecdysozoa</taxon>
        <taxon>Arthropoda</taxon>
        <taxon>Hexapoda</taxon>
        <taxon>Insecta</taxon>
        <taxon>Pterygota</taxon>
        <taxon>Neoptera</taxon>
        <taxon>Endopterygota</taxon>
        <taxon>Hymenoptera</taxon>
        <taxon>Apocrita</taxon>
        <taxon>Aculeata</taxon>
        <taxon>Formicoidea</taxon>
        <taxon>Formicidae</taxon>
        <taxon>Myrmicinae</taxon>
        <taxon>Trachymyrmex</taxon>
    </lineage>
</organism>
<dbReference type="Gene3D" id="2.40.70.10">
    <property type="entry name" value="Acid Proteases"/>
    <property type="match status" value="1"/>
</dbReference>
<evidence type="ECO:0000313" key="1">
    <source>
        <dbReference type="EMBL" id="KYN13308.1"/>
    </source>
</evidence>
<dbReference type="EMBL" id="KQ980767">
    <property type="protein sequence ID" value="KYN13308.1"/>
    <property type="molecule type" value="Genomic_DNA"/>
</dbReference>
<keyword evidence="2" id="KW-1185">Reference proteome</keyword>
<dbReference type="Proteomes" id="UP000078492">
    <property type="component" value="Unassembled WGS sequence"/>
</dbReference>
<protein>
    <submittedName>
        <fullName evidence="1">Uncharacterized protein</fullName>
    </submittedName>
</protein>
<dbReference type="InterPro" id="IPR021109">
    <property type="entry name" value="Peptidase_aspartic_dom_sf"/>
</dbReference>
<evidence type="ECO:0000313" key="2">
    <source>
        <dbReference type="Proteomes" id="UP000078492"/>
    </source>
</evidence>
<sequence>MIGVNKPRIKVDRCNLKYPTEEKVFILYKVFVKIRIGNYLEEVPMYVAEIDDDCILGADFLKKLNLLNVFDSIFGPIPGKDKSMKCLH</sequence>
<reference evidence="1 2" key="1">
    <citation type="submission" date="2015-09" db="EMBL/GenBank/DDBJ databases">
        <title>Trachymyrmex cornetzi WGS genome.</title>
        <authorList>
            <person name="Nygaard S."/>
            <person name="Hu H."/>
            <person name="Boomsma J."/>
            <person name="Zhang G."/>
        </authorList>
    </citation>
    <scope>NUCLEOTIDE SEQUENCE [LARGE SCALE GENOMIC DNA]</scope>
    <source>
        <strain evidence="1">Tcor2-1</strain>
        <tissue evidence="1">Whole body</tissue>
    </source>
</reference>
<dbReference type="AlphaFoldDB" id="A0A151IYD7"/>
<accession>A0A151IYD7</accession>
<gene>
    <name evidence="1" type="ORF">ALC57_14509</name>
</gene>